<proteinExistence type="inferred from homology"/>
<accession>A0AAD7K1P8</accession>
<evidence type="ECO:0000259" key="3">
    <source>
        <dbReference type="Pfam" id="PF05970"/>
    </source>
</evidence>
<keyword evidence="5" id="KW-1185">Reference proteome</keyword>
<dbReference type="InterPro" id="IPR011047">
    <property type="entry name" value="Quinoprotein_ADH-like_sf"/>
</dbReference>
<keyword evidence="1" id="KW-0067">ATP-binding</keyword>
<name>A0AAD7K1P8_9AGAR</name>
<comment type="cofactor">
    <cofactor evidence="1">
        <name>Mg(2+)</name>
        <dbReference type="ChEBI" id="CHEBI:18420"/>
    </cofactor>
</comment>
<evidence type="ECO:0000313" key="5">
    <source>
        <dbReference type="Proteomes" id="UP001215598"/>
    </source>
</evidence>
<keyword evidence="1" id="KW-0227">DNA damage</keyword>
<feature type="compositionally biased region" description="Acidic residues" evidence="2">
    <location>
        <begin position="172"/>
        <end position="182"/>
    </location>
</feature>
<dbReference type="GO" id="GO:0043139">
    <property type="term" value="F:5'-3' DNA helicase activity"/>
    <property type="evidence" value="ECO:0007669"/>
    <property type="project" value="UniProtKB-EC"/>
</dbReference>
<keyword evidence="1" id="KW-0234">DNA repair</keyword>
<sequence length="203" mass="22085">MAHARHMMPSSLSATALAQHATTGSPSASADYLVGRYDLTADVASPGVVHRTSHPGNGCIAIRDDARVYVIGGWDGKIRLYPTKNLKPLGTLRYLPLLVDRVRNSVKAVRRWRAVKVLVIDEVSMLDGVLFDKMEAIARILRNSNEVFGGIQSGCQAAEFARSVDVTTPAEVTDEDEDDEMAVEGQEARGRSGAKAHRLSLWT</sequence>
<dbReference type="AlphaFoldDB" id="A0AAD7K1P8"/>
<comment type="caution">
    <text evidence="4">The sequence shown here is derived from an EMBL/GenBank/DDBJ whole genome shotgun (WGS) entry which is preliminary data.</text>
</comment>
<dbReference type="GO" id="GO:0006310">
    <property type="term" value="P:DNA recombination"/>
    <property type="evidence" value="ECO:0007669"/>
    <property type="project" value="UniProtKB-KW"/>
</dbReference>
<protein>
    <recommendedName>
        <fullName evidence="1">ATP-dependent DNA helicase</fullName>
        <ecNumber evidence="1">5.6.2.3</ecNumber>
    </recommendedName>
</protein>
<dbReference type="Proteomes" id="UP001215598">
    <property type="component" value="Unassembled WGS sequence"/>
</dbReference>
<gene>
    <name evidence="4" type="ORF">B0H16DRAFT_1712813</name>
</gene>
<feature type="domain" description="DNA helicase Pif1-like DEAD-box helicase" evidence="3">
    <location>
        <begin position="102"/>
        <end position="152"/>
    </location>
</feature>
<keyword evidence="1" id="KW-0547">Nucleotide-binding</keyword>
<dbReference type="InterPro" id="IPR010285">
    <property type="entry name" value="DNA_helicase_pif1-like_DEAD"/>
</dbReference>
<evidence type="ECO:0000313" key="4">
    <source>
        <dbReference type="EMBL" id="KAJ7776439.1"/>
    </source>
</evidence>
<dbReference type="GO" id="GO:0016787">
    <property type="term" value="F:hydrolase activity"/>
    <property type="evidence" value="ECO:0007669"/>
    <property type="project" value="UniProtKB-KW"/>
</dbReference>
<dbReference type="GO" id="GO:0005524">
    <property type="term" value="F:ATP binding"/>
    <property type="evidence" value="ECO:0007669"/>
    <property type="project" value="UniProtKB-KW"/>
</dbReference>
<organism evidence="4 5">
    <name type="scientific">Mycena metata</name>
    <dbReference type="NCBI Taxonomy" id="1033252"/>
    <lineage>
        <taxon>Eukaryota</taxon>
        <taxon>Fungi</taxon>
        <taxon>Dikarya</taxon>
        <taxon>Basidiomycota</taxon>
        <taxon>Agaricomycotina</taxon>
        <taxon>Agaricomycetes</taxon>
        <taxon>Agaricomycetidae</taxon>
        <taxon>Agaricales</taxon>
        <taxon>Marasmiineae</taxon>
        <taxon>Mycenaceae</taxon>
        <taxon>Mycena</taxon>
    </lineage>
</organism>
<keyword evidence="1" id="KW-0347">Helicase</keyword>
<feature type="region of interest" description="Disordered" evidence="2">
    <location>
        <begin position="169"/>
        <end position="203"/>
    </location>
</feature>
<dbReference type="EMBL" id="JARKIB010000009">
    <property type="protein sequence ID" value="KAJ7776439.1"/>
    <property type="molecule type" value="Genomic_DNA"/>
</dbReference>
<comment type="catalytic activity">
    <reaction evidence="1">
        <text>ATP + H2O = ADP + phosphate + H(+)</text>
        <dbReference type="Rhea" id="RHEA:13065"/>
        <dbReference type="ChEBI" id="CHEBI:15377"/>
        <dbReference type="ChEBI" id="CHEBI:15378"/>
        <dbReference type="ChEBI" id="CHEBI:30616"/>
        <dbReference type="ChEBI" id="CHEBI:43474"/>
        <dbReference type="ChEBI" id="CHEBI:456216"/>
        <dbReference type="EC" id="5.6.2.3"/>
    </reaction>
</comment>
<dbReference type="SUPFAM" id="SSF50998">
    <property type="entry name" value="Quinoprotein alcohol dehydrogenase-like"/>
    <property type="match status" value="1"/>
</dbReference>
<reference evidence="4" key="1">
    <citation type="submission" date="2023-03" db="EMBL/GenBank/DDBJ databases">
        <title>Massive genome expansion in bonnet fungi (Mycena s.s.) driven by repeated elements and novel gene families across ecological guilds.</title>
        <authorList>
            <consortium name="Lawrence Berkeley National Laboratory"/>
            <person name="Harder C.B."/>
            <person name="Miyauchi S."/>
            <person name="Viragh M."/>
            <person name="Kuo A."/>
            <person name="Thoen E."/>
            <person name="Andreopoulos B."/>
            <person name="Lu D."/>
            <person name="Skrede I."/>
            <person name="Drula E."/>
            <person name="Henrissat B."/>
            <person name="Morin E."/>
            <person name="Kohler A."/>
            <person name="Barry K."/>
            <person name="LaButti K."/>
            <person name="Morin E."/>
            <person name="Salamov A."/>
            <person name="Lipzen A."/>
            <person name="Mereny Z."/>
            <person name="Hegedus B."/>
            <person name="Baldrian P."/>
            <person name="Stursova M."/>
            <person name="Weitz H."/>
            <person name="Taylor A."/>
            <person name="Grigoriev I.V."/>
            <person name="Nagy L.G."/>
            <person name="Martin F."/>
            <person name="Kauserud H."/>
        </authorList>
    </citation>
    <scope>NUCLEOTIDE SEQUENCE</scope>
    <source>
        <strain evidence="4">CBHHK182m</strain>
    </source>
</reference>
<comment type="similarity">
    <text evidence="1">Belongs to the helicase family.</text>
</comment>
<dbReference type="EC" id="5.6.2.3" evidence="1"/>
<dbReference type="GO" id="GO:0000723">
    <property type="term" value="P:telomere maintenance"/>
    <property type="evidence" value="ECO:0007669"/>
    <property type="project" value="InterPro"/>
</dbReference>
<evidence type="ECO:0000256" key="2">
    <source>
        <dbReference type="SAM" id="MobiDB-lite"/>
    </source>
</evidence>
<evidence type="ECO:0000256" key="1">
    <source>
        <dbReference type="RuleBase" id="RU363044"/>
    </source>
</evidence>
<dbReference type="Pfam" id="PF05970">
    <property type="entry name" value="PIF1"/>
    <property type="match status" value="1"/>
</dbReference>
<dbReference type="GO" id="GO:0006281">
    <property type="term" value="P:DNA repair"/>
    <property type="evidence" value="ECO:0007669"/>
    <property type="project" value="UniProtKB-KW"/>
</dbReference>
<keyword evidence="1" id="KW-0233">DNA recombination</keyword>
<keyword evidence="1" id="KW-0378">Hydrolase</keyword>
<feature type="compositionally biased region" description="Basic residues" evidence="2">
    <location>
        <begin position="192"/>
        <end position="203"/>
    </location>
</feature>